<feature type="region of interest" description="Disordered" evidence="1">
    <location>
        <begin position="1"/>
        <end position="86"/>
    </location>
</feature>
<evidence type="ECO:0000313" key="3">
    <source>
        <dbReference type="EMBL" id="SHE25902.1"/>
    </source>
</evidence>
<name>A0A1M4S116_9ACTO</name>
<evidence type="ECO:0000256" key="1">
    <source>
        <dbReference type="SAM" id="MobiDB-lite"/>
    </source>
</evidence>
<feature type="transmembrane region" description="Helical" evidence="2">
    <location>
        <begin position="414"/>
        <end position="436"/>
    </location>
</feature>
<feature type="compositionally biased region" description="Low complexity" evidence="1">
    <location>
        <begin position="53"/>
        <end position="77"/>
    </location>
</feature>
<organism evidence="3 4">
    <name type="scientific">Actinomyces glycerinitolerans</name>
    <dbReference type="NCBI Taxonomy" id="1892869"/>
    <lineage>
        <taxon>Bacteria</taxon>
        <taxon>Bacillati</taxon>
        <taxon>Actinomycetota</taxon>
        <taxon>Actinomycetes</taxon>
        <taxon>Actinomycetales</taxon>
        <taxon>Actinomycetaceae</taxon>
        <taxon>Actinomyces</taxon>
    </lineage>
</organism>
<keyword evidence="2" id="KW-1133">Transmembrane helix</keyword>
<feature type="transmembrane region" description="Helical" evidence="2">
    <location>
        <begin position="235"/>
        <end position="253"/>
    </location>
</feature>
<proteinExistence type="predicted"/>
<sequence>MPARCLRFHTAGGHDGGVNDETTPTAAAPADPPIDGPRNADAGESPTGRADGASGPHASSPHTSSPHTSGPHTSGPHASIPHVSSAAHNHFGPLNLGAAEARRVRLMLAAIVVPLVVATLIGLIVLWPSGNSLVGSQPFTADGATLESATITSLNTAACADTTGALEGVTNDSLLADAVCARITSGDGAGLVMPVHIPAESLAAADVGDRLQVMYAPAALASGTPYVFVDYARQVPVTALAVVYLVLVVAVAGRKGALSVLGLLLATGVLLGFMIPALLDLASPMWVTLVGASAMMLLAVYVAHGISVRTTTALLGTFAGVVITVLLSLWGVDAANLTGATDETALTLTSMVGGINLQALLTCGMVVAALGVLNDVTITQASAVWELHAANPALGRARLFTGGMRIGRDHIASTVYTLAFAYAGTALPLILAASLIDRPLAATLLSGEIAEEVVRTLVSSIGLVLAIPATTAIAAALCRTGEPAVTAEA</sequence>
<protein>
    <recommendedName>
        <fullName evidence="5">Yibe/f-like</fullName>
    </recommendedName>
</protein>
<keyword evidence="2" id="KW-0812">Transmembrane</keyword>
<accession>A0A1M4S116</accession>
<dbReference type="AlphaFoldDB" id="A0A1M4S116"/>
<dbReference type="PANTHER" id="PTHR41771">
    <property type="entry name" value="MEMBRANE PROTEIN-RELATED"/>
    <property type="match status" value="1"/>
</dbReference>
<evidence type="ECO:0000313" key="4">
    <source>
        <dbReference type="Proteomes" id="UP000184291"/>
    </source>
</evidence>
<feature type="transmembrane region" description="Helical" evidence="2">
    <location>
        <begin position="456"/>
        <end position="478"/>
    </location>
</feature>
<gene>
    <name evidence="3" type="ORF">ACGLYG10_2139</name>
</gene>
<dbReference type="Proteomes" id="UP000184291">
    <property type="component" value="Unassembled WGS sequence"/>
</dbReference>
<reference evidence="4" key="1">
    <citation type="submission" date="2016-09" db="EMBL/GenBank/DDBJ databases">
        <authorList>
            <person name="Strepis N."/>
        </authorList>
    </citation>
    <scope>NUCLEOTIDE SEQUENCE [LARGE SCALE GENOMIC DNA]</scope>
</reference>
<dbReference type="PANTHER" id="PTHR41771:SF1">
    <property type="entry name" value="MEMBRANE PROTEIN"/>
    <property type="match status" value="1"/>
</dbReference>
<dbReference type="EMBL" id="FQTT01000012">
    <property type="protein sequence ID" value="SHE25902.1"/>
    <property type="molecule type" value="Genomic_DNA"/>
</dbReference>
<keyword evidence="4" id="KW-1185">Reference proteome</keyword>
<feature type="transmembrane region" description="Helical" evidence="2">
    <location>
        <begin position="313"/>
        <end position="332"/>
    </location>
</feature>
<feature type="transmembrane region" description="Helical" evidence="2">
    <location>
        <begin position="260"/>
        <end position="279"/>
    </location>
</feature>
<feature type="transmembrane region" description="Helical" evidence="2">
    <location>
        <begin position="285"/>
        <end position="306"/>
    </location>
</feature>
<dbReference type="Pfam" id="PF07907">
    <property type="entry name" value="YibE_F"/>
    <property type="match status" value="1"/>
</dbReference>
<dbReference type="STRING" id="1892869.ACGLYG10_2139"/>
<evidence type="ECO:0008006" key="5">
    <source>
        <dbReference type="Google" id="ProtNLM"/>
    </source>
</evidence>
<keyword evidence="2" id="KW-0472">Membrane</keyword>
<feature type="transmembrane region" description="Helical" evidence="2">
    <location>
        <begin position="352"/>
        <end position="373"/>
    </location>
</feature>
<feature type="transmembrane region" description="Helical" evidence="2">
    <location>
        <begin position="106"/>
        <end position="127"/>
    </location>
</feature>
<evidence type="ECO:0000256" key="2">
    <source>
        <dbReference type="SAM" id="Phobius"/>
    </source>
</evidence>
<dbReference type="InterPro" id="IPR012507">
    <property type="entry name" value="YibE_F"/>
</dbReference>